<evidence type="ECO:0000313" key="2">
    <source>
        <dbReference type="Proteomes" id="UP000789525"/>
    </source>
</evidence>
<dbReference type="EMBL" id="CAJVPT010002546">
    <property type="protein sequence ID" value="CAG8483065.1"/>
    <property type="molecule type" value="Genomic_DNA"/>
</dbReference>
<proteinExistence type="predicted"/>
<keyword evidence="2" id="KW-1185">Reference proteome</keyword>
<dbReference type="Proteomes" id="UP000789525">
    <property type="component" value="Unassembled WGS sequence"/>
</dbReference>
<evidence type="ECO:0000313" key="1">
    <source>
        <dbReference type="EMBL" id="CAG8483065.1"/>
    </source>
</evidence>
<sequence>MSKRKKVETDVSSLAPKRKSIRIARQESLVGATKEDMEALNATFKSASNENEVIPDVRATNFPDAYVLPNLKRRILRKEHLSVGKISGITNGHVKTFINKLHRVVANADLTIGTDESKTNSLVAHLLNRVIDFDNWPFAIRHEECYRLPVSNKNVSAKPEFVVDMEGITMIVVGDKHLNNVSPPHFGEAQMLAEILACGYENVRLSRAITDQTILAVRIIFSYVTFYKAEIPVAYWKELQRGLPRKQSITILRWPGENDPKTGLDLAKPVGRRSVLTALIKIQEINPYILDIKVMQICGQIPEELRHIANQIK</sequence>
<accession>A0ACA9KMT3</accession>
<gene>
    <name evidence="1" type="ORF">ACOLOM_LOCUS2061</name>
</gene>
<reference evidence="1" key="1">
    <citation type="submission" date="2021-06" db="EMBL/GenBank/DDBJ databases">
        <authorList>
            <person name="Kallberg Y."/>
            <person name="Tangrot J."/>
            <person name="Rosling A."/>
        </authorList>
    </citation>
    <scope>NUCLEOTIDE SEQUENCE</scope>
    <source>
        <strain evidence="1">CL356</strain>
    </source>
</reference>
<comment type="caution">
    <text evidence="1">The sequence shown here is derived from an EMBL/GenBank/DDBJ whole genome shotgun (WGS) entry which is preliminary data.</text>
</comment>
<organism evidence="1 2">
    <name type="scientific">Acaulospora colombiana</name>
    <dbReference type="NCBI Taxonomy" id="27376"/>
    <lineage>
        <taxon>Eukaryota</taxon>
        <taxon>Fungi</taxon>
        <taxon>Fungi incertae sedis</taxon>
        <taxon>Mucoromycota</taxon>
        <taxon>Glomeromycotina</taxon>
        <taxon>Glomeromycetes</taxon>
        <taxon>Diversisporales</taxon>
        <taxon>Acaulosporaceae</taxon>
        <taxon>Acaulospora</taxon>
    </lineage>
</organism>
<protein>
    <submittedName>
        <fullName evidence="1">13037_t:CDS:1</fullName>
    </submittedName>
</protein>
<name>A0ACA9KMT3_9GLOM</name>